<dbReference type="Gene3D" id="3.40.50.620">
    <property type="entry name" value="HUPs"/>
    <property type="match status" value="1"/>
</dbReference>
<evidence type="ECO:0000313" key="14">
    <source>
        <dbReference type="Proteomes" id="UP000290942"/>
    </source>
</evidence>
<organism evidence="13 14">
    <name type="scientific">Mycoplasmopsis bovigenitalium</name>
    <dbReference type="NCBI Taxonomy" id="2112"/>
    <lineage>
        <taxon>Bacteria</taxon>
        <taxon>Bacillati</taxon>
        <taxon>Mycoplasmatota</taxon>
        <taxon>Mycoplasmoidales</taxon>
        <taxon>Metamycoplasmataceae</taxon>
        <taxon>Mycoplasmopsis</taxon>
    </lineage>
</organism>
<dbReference type="RefSeq" id="WP_318025047.1">
    <property type="nucleotide sequence ID" value="NZ_LR214970.1"/>
</dbReference>
<dbReference type="GO" id="GO:0005524">
    <property type="term" value="F:ATP binding"/>
    <property type="evidence" value="ECO:0007669"/>
    <property type="project" value="UniProtKB-UniRule"/>
</dbReference>
<feature type="binding site" evidence="8">
    <location>
        <begin position="47"/>
        <end position="54"/>
    </location>
    <ligand>
        <name>ATP</name>
        <dbReference type="ChEBI" id="CHEBI:30616"/>
    </ligand>
</feature>
<evidence type="ECO:0000256" key="2">
    <source>
        <dbReference type="ARBA" id="ARBA00022598"/>
    </source>
</evidence>
<comment type="function">
    <text evidence="8">Catalyzes the ATP-dependent amidation of deamido-NAD to form NAD. Uses ammonia as a nitrogen source.</text>
</comment>
<feature type="binding site" evidence="8">
    <location>
        <position position="152"/>
    </location>
    <ligand>
        <name>Mg(2+)</name>
        <dbReference type="ChEBI" id="CHEBI:18420"/>
    </ligand>
</feature>
<dbReference type="EC" id="6.3.1.5" evidence="8 10"/>
<evidence type="ECO:0000256" key="9">
    <source>
        <dbReference type="RuleBase" id="RU003811"/>
    </source>
</evidence>
<evidence type="ECO:0000256" key="7">
    <source>
        <dbReference type="ARBA" id="ARBA00023027"/>
    </source>
</evidence>
<dbReference type="Proteomes" id="UP000290942">
    <property type="component" value="Chromosome"/>
</dbReference>
<sequence length="268" mass="30491">MKRLGLRLNSNIDSKTDIFKIEKYVDYLTKWIEYTVKKANCEGVVVGISGGIDSALVAALAKKAFPNNTLGIVMPIDSMKFDLNDIEALSKNLNLELLTIDLKSTFDELNSKMNINDKMAISNIKPRLRMTTLYAIAQEKKYLVAGTDNEDELFIGYFTKHGDGGVDFLPISRLLKNEVKLLAKHLNVPESIINKKPSAGLWEGQSDENELGFTYNDLDNYLNNNLELVETNIKLKIERLHKNSQHKRDKAYKPKSIEQYFKNRKGDK</sequence>
<feature type="binding site" evidence="8">
    <location>
        <position position="147"/>
    </location>
    <ligand>
        <name>ATP</name>
        <dbReference type="ChEBI" id="CHEBI:30616"/>
    </ligand>
</feature>
<dbReference type="Pfam" id="PF02540">
    <property type="entry name" value="NAD_synthase"/>
    <property type="match status" value="1"/>
</dbReference>
<dbReference type="PANTHER" id="PTHR23090">
    <property type="entry name" value="NH 3 /GLUTAMINE-DEPENDENT NAD + SYNTHETASE"/>
    <property type="match status" value="1"/>
</dbReference>
<dbReference type="InterPro" id="IPR022926">
    <property type="entry name" value="NH(3)-dep_NAD(+)_synth"/>
</dbReference>
<keyword evidence="5 8" id="KW-0067">ATP-binding</keyword>
<evidence type="ECO:0000256" key="1">
    <source>
        <dbReference type="ARBA" id="ARBA00005859"/>
    </source>
</evidence>
<dbReference type="HAMAP" id="MF_00193">
    <property type="entry name" value="NadE_ammonia_dep"/>
    <property type="match status" value="1"/>
</dbReference>
<keyword evidence="2 8" id="KW-0436">Ligase</keyword>
<comment type="subunit">
    <text evidence="8">Homodimer.</text>
</comment>
<evidence type="ECO:0000313" key="13">
    <source>
        <dbReference type="EMBL" id="VEU60548.1"/>
    </source>
</evidence>
<feature type="region of interest" description="Disordered" evidence="11">
    <location>
        <begin position="244"/>
        <end position="268"/>
    </location>
</feature>
<reference evidence="13 14" key="1">
    <citation type="submission" date="2019-01" db="EMBL/GenBank/DDBJ databases">
        <authorList>
            <consortium name="Pathogen Informatics"/>
        </authorList>
    </citation>
    <scope>NUCLEOTIDE SEQUENCE [LARGE SCALE GENOMIC DNA]</scope>
    <source>
        <strain evidence="13 14">NCTC10122</strain>
    </source>
</reference>
<evidence type="ECO:0000256" key="8">
    <source>
        <dbReference type="HAMAP-Rule" id="MF_00193"/>
    </source>
</evidence>
<name>A0A449A8G5_9BACT</name>
<dbReference type="GO" id="GO:0003952">
    <property type="term" value="F:NAD+ synthase (glutamine-hydrolyzing) activity"/>
    <property type="evidence" value="ECO:0007669"/>
    <property type="project" value="InterPro"/>
</dbReference>
<dbReference type="InterPro" id="IPR022310">
    <property type="entry name" value="NAD/GMP_synthase"/>
</dbReference>
<proteinExistence type="inferred from homology"/>
<feature type="binding site" evidence="8">
    <location>
        <position position="176"/>
    </location>
    <ligand>
        <name>ATP</name>
        <dbReference type="ChEBI" id="CHEBI:30616"/>
    </ligand>
</feature>
<keyword evidence="6 8" id="KW-0460">Magnesium</keyword>
<evidence type="ECO:0000256" key="4">
    <source>
        <dbReference type="ARBA" id="ARBA00022741"/>
    </source>
</evidence>
<evidence type="ECO:0000256" key="5">
    <source>
        <dbReference type="ARBA" id="ARBA00022840"/>
    </source>
</evidence>
<feature type="binding site" evidence="8">
    <location>
        <position position="167"/>
    </location>
    <ligand>
        <name>deamido-NAD(+)</name>
        <dbReference type="ChEBI" id="CHEBI:58437"/>
        <note>ligand shared between two neighboring subunits</note>
    </ligand>
</feature>
<feature type="domain" description="NAD/GMP synthase" evidence="12">
    <location>
        <begin position="25"/>
        <end position="250"/>
    </location>
</feature>
<dbReference type="GO" id="GO:0009435">
    <property type="term" value="P:NAD+ biosynthetic process"/>
    <property type="evidence" value="ECO:0007669"/>
    <property type="project" value="UniProtKB-UniRule"/>
</dbReference>
<dbReference type="NCBIfam" id="TIGR00552">
    <property type="entry name" value="nadE"/>
    <property type="match status" value="1"/>
</dbReference>
<dbReference type="AlphaFoldDB" id="A0A449A8G5"/>
<dbReference type="PANTHER" id="PTHR23090:SF9">
    <property type="entry name" value="GLUTAMINE-DEPENDENT NAD(+) SYNTHETASE"/>
    <property type="match status" value="1"/>
</dbReference>
<evidence type="ECO:0000256" key="3">
    <source>
        <dbReference type="ARBA" id="ARBA00022723"/>
    </source>
</evidence>
<dbReference type="GO" id="GO:0046872">
    <property type="term" value="F:metal ion binding"/>
    <property type="evidence" value="ECO:0007669"/>
    <property type="project" value="UniProtKB-KW"/>
</dbReference>
<feature type="binding site" evidence="8">
    <location>
        <position position="198"/>
    </location>
    <ligand>
        <name>ATP</name>
        <dbReference type="ChEBI" id="CHEBI:30616"/>
    </ligand>
</feature>
<evidence type="ECO:0000256" key="6">
    <source>
        <dbReference type="ARBA" id="ARBA00022842"/>
    </source>
</evidence>
<evidence type="ECO:0000256" key="10">
    <source>
        <dbReference type="RuleBase" id="RU003812"/>
    </source>
</evidence>
<dbReference type="GO" id="GO:0008795">
    <property type="term" value="F:NAD+ synthase activity"/>
    <property type="evidence" value="ECO:0007669"/>
    <property type="project" value="UniProtKB-UniRule"/>
</dbReference>
<dbReference type="GO" id="GO:0004359">
    <property type="term" value="F:glutaminase activity"/>
    <property type="evidence" value="ECO:0007669"/>
    <property type="project" value="InterPro"/>
</dbReference>
<protein>
    <recommendedName>
        <fullName evidence="8 10">NH(3)-dependent NAD(+) synthetase</fullName>
        <ecNumber evidence="8 10">6.3.1.5</ecNumber>
    </recommendedName>
</protein>
<keyword evidence="3 8" id="KW-0479">Metal-binding</keyword>
<dbReference type="InterPro" id="IPR003694">
    <property type="entry name" value="NAD_synthase"/>
</dbReference>
<gene>
    <name evidence="8 13" type="primary">nadE</name>
    <name evidence="13" type="ORF">NCTC10122_00142</name>
</gene>
<evidence type="ECO:0000259" key="12">
    <source>
        <dbReference type="Pfam" id="PF02540"/>
    </source>
</evidence>
<dbReference type="EMBL" id="LR214970">
    <property type="protein sequence ID" value="VEU60548.1"/>
    <property type="molecule type" value="Genomic_DNA"/>
</dbReference>
<feature type="binding site" description="in other chain" evidence="8">
    <location>
        <position position="160"/>
    </location>
    <ligand>
        <name>deamido-NAD(+)</name>
        <dbReference type="ChEBI" id="CHEBI:58437"/>
        <note>ligand shared between two neighboring subunits</note>
    </ligand>
</feature>
<dbReference type="InterPro" id="IPR014729">
    <property type="entry name" value="Rossmann-like_a/b/a_fold"/>
</dbReference>
<keyword evidence="7 8" id="KW-0520">NAD</keyword>
<dbReference type="SUPFAM" id="SSF52402">
    <property type="entry name" value="Adenine nucleotide alpha hydrolases-like"/>
    <property type="match status" value="1"/>
</dbReference>
<dbReference type="UniPathway" id="UPA00253">
    <property type="reaction ID" value="UER00333"/>
</dbReference>
<comment type="catalytic activity">
    <reaction evidence="8 10">
        <text>deamido-NAD(+) + NH4(+) + ATP = AMP + diphosphate + NAD(+) + H(+)</text>
        <dbReference type="Rhea" id="RHEA:21188"/>
        <dbReference type="ChEBI" id="CHEBI:15378"/>
        <dbReference type="ChEBI" id="CHEBI:28938"/>
        <dbReference type="ChEBI" id="CHEBI:30616"/>
        <dbReference type="ChEBI" id="CHEBI:33019"/>
        <dbReference type="ChEBI" id="CHEBI:57540"/>
        <dbReference type="ChEBI" id="CHEBI:58437"/>
        <dbReference type="ChEBI" id="CHEBI:456215"/>
        <dbReference type="EC" id="6.3.1.5"/>
    </reaction>
</comment>
<dbReference type="GO" id="GO:0005737">
    <property type="term" value="C:cytoplasm"/>
    <property type="evidence" value="ECO:0007669"/>
    <property type="project" value="InterPro"/>
</dbReference>
<evidence type="ECO:0000256" key="11">
    <source>
        <dbReference type="SAM" id="MobiDB-lite"/>
    </source>
</evidence>
<accession>A0A449A8G5</accession>
<dbReference type="CDD" id="cd00553">
    <property type="entry name" value="NAD_synthase"/>
    <property type="match status" value="1"/>
</dbReference>
<feature type="binding site" evidence="8">
    <location>
        <position position="53"/>
    </location>
    <ligand>
        <name>Mg(2+)</name>
        <dbReference type="ChEBI" id="CHEBI:18420"/>
    </ligand>
</feature>
<keyword evidence="4 8" id="KW-0547">Nucleotide-binding</keyword>
<feature type="binding site" description="in other chain" evidence="8">
    <location>
        <position position="127"/>
    </location>
    <ligand>
        <name>deamido-NAD(+)</name>
        <dbReference type="ChEBI" id="CHEBI:58437"/>
        <note>ligand shared between two neighboring subunits</note>
    </ligand>
</feature>
<feature type="binding site" description="in other chain" evidence="8">
    <location>
        <begin position="246"/>
        <end position="247"/>
    </location>
    <ligand>
        <name>deamido-NAD(+)</name>
        <dbReference type="ChEBI" id="CHEBI:58437"/>
        <note>ligand shared between two neighboring subunits</note>
    </ligand>
</feature>
<comment type="pathway">
    <text evidence="8">Cofactor biosynthesis; NAD(+) biosynthesis; NAD(+) from deamido-NAD(+) (ammonia route): step 1/1.</text>
</comment>
<comment type="similarity">
    <text evidence="1 8 9">Belongs to the NAD synthetase family.</text>
</comment>